<dbReference type="InterPro" id="IPR024467">
    <property type="entry name" value="Xre/MbcA/ParS-like_toxin-bd"/>
</dbReference>
<proteinExistence type="predicted"/>
<sequence>MSAVGYLSIVRSGANGKQLKAITDLIGEKELIARSIGTTSNLSKSYQTKRLSSTATDNLIDLLRVYIQAAKIYESFDLAKEWMRSSIPALGGEIPVNMIDSHAGREVVRQALRRMEFGEYV</sequence>
<dbReference type="Pfam" id="PF09722">
    <property type="entry name" value="Xre_MbcA_ParS_C"/>
    <property type="match status" value="1"/>
</dbReference>
<name>A0A1M5CYW7_9GAMM</name>
<dbReference type="OrthoDB" id="1551317at2"/>
<protein>
    <submittedName>
        <fullName evidence="2">Putative toxin-antitoxin system antitoxin component, TIGR02293 family</fullName>
    </submittedName>
</protein>
<reference evidence="3" key="1">
    <citation type="submission" date="2016-11" db="EMBL/GenBank/DDBJ databases">
        <authorList>
            <person name="Varghese N."/>
            <person name="Submissions S."/>
        </authorList>
    </citation>
    <scope>NUCLEOTIDE SEQUENCE [LARGE SCALE GENOMIC DNA]</scope>
    <source>
        <strain evidence="3">DSM 16579</strain>
    </source>
</reference>
<dbReference type="EMBL" id="FQVF01000009">
    <property type="protein sequence ID" value="SHF59871.1"/>
    <property type="molecule type" value="Genomic_DNA"/>
</dbReference>
<gene>
    <name evidence="2" type="ORF">SAMN02745753_02295</name>
</gene>
<keyword evidence="3" id="KW-1185">Reference proteome</keyword>
<dbReference type="RefSeq" id="WP_072839831.1">
    <property type="nucleotide sequence ID" value="NZ_FQVF01000009.1"/>
</dbReference>
<evidence type="ECO:0000259" key="1">
    <source>
        <dbReference type="Pfam" id="PF09722"/>
    </source>
</evidence>
<evidence type="ECO:0000313" key="3">
    <source>
        <dbReference type="Proteomes" id="UP000184517"/>
    </source>
</evidence>
<feature type="domain" description="Antitoxin Xre/MbcA/ParS-like toxin-binding" evidence="1">
    <location>
        <begin position="69"/>
        <end position="118"/>
    </location>
</feature>
<evidence type="ECO:0000313" key="2">
    <source>
        <dbReference type="EMBL" id="SHF59871.1"/>
    </source>
</evidence>
<accession>A0A1M5CYW7</accession>
<dbReference type="Proteomes" id="UP000184517">
    <property type="component" value="Unassembled WGS sequence"/>
</dbReference>
<organism evidence="2 3">
    <name type="scientific">Marinomonas polaris DSM 16579</name>
    <dbReference type="NCBI Taxonomy" id="1122206"/>
    <lineage>
        <taxon>Bacteria</taxon>
        <taxon>Pseudomonadati</taxon>
        <taxon>Pseudomonadota</taxon>
        <taxon>Gammaproteobacteria</taxon>
        <taxon>Oceanospirillales</taxon>
        <taxon>Oceanospirillaceae</taxon>
        <taxon>Marinomonas</taxon>
    </lineage>
</organism>
<dbReference type="AlphaFoldDB" id="A0A1M5CYW7"/>